<keyword evidence="2" id="KW-1185">Reference proteome</keyword>
<dbReference type="Proteomes" id="UP000788993">
    <property type="component" value="Unassembled WGS sequence"/>
</dbReference>
<comment type="caution">
    <text evidence="1">The sequence shown here is derived from an EMBL/GenBank/DDBJ whole genome shotgun (WGS) entry which is preliminary data.</text>
</comment>
<evidence type="ECO:0000313" key="2">
    <source>
        <dbReference type="Proteomes" id="UP000788993"/>
    </source>
</evidence>
<name>A0A9P8PVZ6_9ASCO</name>
<dbReference type="AlphaFoldDB" id="A0A9P8PVZ6"/>
<accession>A0A9P8PVZ6</accession>
<dbReference type="EMBL" id="JAEUBD010000014">
    <property type="protein sequence ID" value="KAH3678627.1"/>
    <property type="molecule type" value="Genomic_DNA"/>
</dbReference>
<sequence>MQRKTFFEIIVGESTVSKIALDDIFFWRNIKLKNIHRQANGGARIWHVNDSRDVALDWRTGQQQIDLVVIVAVSSEILNDPETCLSVCDRRVQTQLFAVFVDRKALEREVSAWAVVVFYWSRQIHGTFHVELEHAFFKNRAFQRDGPGHLNCSAKRDLAISLGKMQVPDTQLGSVHVDRQVHLGPARQVLDVAVATVFRTARYGSSSLCQFGLQFQAASTRVGVLFRWQVGHHEVCVWVRLHELCLSSGPLCQDFVAGSGSNNSWMDKASKTDARDVSGGAVDALEVEHGLGSLWIVFVQKPTPVLLGEDPAVSPRLSFERLDVLDLHHQNVALLSAFHLKRPRQIMDFCKVAILDVIGRVVVPDLASRPVVALDFVRFVLFHLFVAGDLGMPSVVQALLLPRWSFQVDGDKRLHQVAVLSTHA</sequence>
<organism evidence="1 2">
    <name type="scientific">Ogataea polymorpha</name>
    <dbReference type="NCBI Taxonomy" id="460523"/>
    <lineage>
        <taxon>Eukaryota</taxon>
        <taxon>Fungi</taxon>
        <taxon>Dikarya</taxon>
        <taxon>Ascomycota</taxon>
        <taxon>Saccharomycotina</taxon>
        <taxon>Pichiomycetes</taxon>
        <taxon>Pichiales</taxon>
        <taxon>Pichiaceae</taxon>
        <taxon>Ogataea</taxon>
    </lineage>
</organism>
<protein>
    <submittedName>
        <fullName evidence="1">Uncharacterized protein</fullName>
    </submittedName>
</protein>
<reference evidence="1" key="1">
    <citation type="journal article" date="2021" name="Open Biol.">
        <title>Shared evolutionary footprints suggest mitochondrial oxidative damage underlies multiple complex I losses in fungi.</title>
        <authorList>
            <person name="Schikora-Tamarit M.A."/>
            <person name="Marcet-Houben M."/>
            <person name="Nosek J."/>
            <person name="Gabaldon T."/>
        </authorList>
    </citation>
    <scope>NUCLEOTIDE SEQUENCE</scope>
    <source>
        <strain evidence="1">NCAIM Y.01608</strain>
    </source>
</reference>
<reference evidence="1" key="2">
    <citation type="submission" date="2021-01" db="EMBL/GenBank/DDBJ databases">
        <authorList>
            <person name="Schikora-Tamarit M.A."/>
        </authorList>
    </citation>
    <scope>NUCLEOTIDE SEQUENCE</scope>
    <source>
        <strain evidence="1">NCAIM Y.01608</strain>
    </source>
</reference>
<proteinExistence type="predicted"/>
<evidence type="ECO:0000313" key="1">
    <source>
        <dbReference type="EMBL" id="KAH3678627.1"/>
    </source>
</evidence>
<gene>
    <name evidence="1" type="ORF">OGATHE_000177</name>
</gene>